<sequence length="108" mass="11571">MRLKLAPRIRPLPELGERQVTASQLATNGMDGNPIYQSDHIGRIVAVRKGDTVIAGPLRSVLDSIQAPGIILEIGEFRTSVHPSHPVTVAPDGCRLTVVASRKDGDKA</sequence>
<gene>
    <name evidence="1" type="ORF">7S2_21</name>
</gene>
<name>A0A2H4J9S3_9CAUD</name>
<organism evidence="1">
    <name type="scientific">uncultured Caudovirales phage</name>
    <dbReference type="NCBI Taxonomy" id="2100421"/>
    <lineage>
        <taxon>Viruses</taxon>
        <taxon>Duplodnaviria</taxon>
        <taxon>Heunggongvirae</taxon>
        <taxon>Uroviricota</taxon>
        <taxon>Caudoviricetes</taxon>
        <taxon>Peduoviridae</taxon>
        <taxon>Maltschvirus</taxon>
        <taxon>Maltschvirus maltsch</taxon>
    </lineage>
</organism>
<reference evidence="1" key="1">
    <citation type="submission" date="2017-06" db="EMBL/GenBank/DDBJ databases">
        <title>Novel phages from South African skin metaviromes.</title>
        <authorList>
            <person name="van Zyl L.J."/>
            <person name="Abrahams Y."/>
            <person name="Stander E.A."/>
            <person name="Kirby B.M."/>
            <person name="Clavaud C."/>
            <person name="Farcet C."/>
            <person name="Breton L."/>
            <person name="Trindade M.I."/>
        </authorList>
    </citation>
    <scope>NUCLEOTIDE SEQUENCE</scope>
</reference>
<proteinExistence type="predicted"/>
<protein>
    <submittedName>
        <fullName evidence="1">Uncharacterized protein</fullName>
    </submittedName>
</protein>
<accession>A0A2H4J9S3</accession>
<dbReference type="EMBL" id="MF417939">
    <property type="protein sequence ID" value="ASN72014.1"/>
    <property type="molecule type" value="Genomic_DNA"/>
</dbReference>
<evidence type="ECO:0000313" key="1">
    <source>
        <dbReference type="EMBL" id="ASN72014.1"/>
    </source>
</evidence>